<organism evidence="2 3">
    <name type="scientific">Dactylococcopsis salina (strain PCC 8305)</name>
    <name type="common">Myxobactron salinum</name>
    <dbReference type="NCBI Taxonomy" id="13035"/>
    <lineage>
        <taxon>Bacteria</taxon>
        <taxon>Bacillati</taxon>
        <taxon>Cyanobacteriota</taxon>
        <taxon>Cyanophyceae</taxon>
        <taxon>Nodosilineales</taxon>
        <taxon>Cymatolegaceae</taxon>
        <taxon>Dactylococcopsis</taxon>
    </lineage>
</organism>
<evidence type="ECO:0000313" key="2">
    <source>
        <dbReference type="EMBL" id="AFZ49501.1"/>
    </source>
</evidence>
<proteinExistence type="predicted"/>
<keyword evidence="1" id="KW-0812">Transmembrane</keyword>
<dbReference type="Proteomes" id="UP000010482">
    <property type="component" value="Chromosome"/>
</dbReference>
<dbReference type="RefSeq" id="WP_015228513.1">
    <property type="nucleotide sequence ID" value="NC_019780.1"/>
</dbReference>
<evidence type="ECO:0000313" key="3">
    <source>
        <dbReference type="Proteomes" id="UP000010482"/>
    </source>
</evidence>
<dbReference type="EMBL" id="CP003944">
    <property type="protein sequence ID" value="AFZ49501.1"/>
    <property type="molecule type" value="Genomic_DNA"/>
</dbReference>
<evidence type="ECO:0000256" key="1">
    <source>
        <dbReference type="SAM" id="Phobius"/>
    </source>
</evidence>
<keyword evidence="1" id="KW-1133">Transmembrane helix</keyword>
<reference evidence="2" key="1">
    <citation type="submission" date="2012-04" db="EMBL/GenBank/DDBJ databases">
        <title>Finished genome of Dactylococcopsis salina PCC 8305.</title>
        <authorList>
            <consortium name="US DOE Joint Genome Institute"/>
            <person name="Gugger M."/>
            <person name="Coursin T."/>
            <person name="Rippka R."/>
            <person name="Tandeau De Marsac N."/>
            <person name="Huntemann M."/>
            <person name="Wei C.-L."/>
            <person name="Han J."/>
            <person name="Detter J.C."/>
            <person name="Han C."/>
            <person name="Tapia R."/>
            <person name="Daligault H."/>
            <person name="Chen A."/>
            <person name="Krypides N."/>
            <person name="Mavromatis K."/>
            <person name="Markowitz V."/>
            <person name="Szeto E."/>
            <person name="Ivanova N."/>
            <person name="Ovchinnikova G."/>
            <person name="Pagani I."/>
            <person name="Pati A."/>
            <person name="Goodwin L."/>
            <person name="Peters L."/>
            <person name="Pitluck S."/>
            <person name="Woyke T."/>
            <person name="Kerfeld C."/>
        </authorList>
    </citation>
    <scope>NUCLEOTIDE SEQUENCE [LARGE SCALE GENOMIC DNA]</scope>
    <source>
        <strain evidence="2">PCC 8305</strain>
    </source>
</reference>
<keyword evidence="3" id="KW-1185">Reference proteome</keyword>
<protein>
    <submittedName>
        <fullName evidence="2">Uncharacterized protein</fullName>
    </submittedName>
</protein>
<dbReference type="AlphaFoldDB" id="K9YRD5"/>
<sequence length="122" mass="13763">MGVVLTLLSSLIASVALGFIKVRHSSKTTFRACLTSSFAFYLFILAFGNIATTLLARASLSEFFSNSRESINSTDTTNNEIDQKASDSSTFPIDEYDWFWSVFISPRIHLRFRLDKLAFEDD</sequence>
<keyword evidence="1" id="KW-0472">Membrane</keyword>
<gene>
    <name evidence="2" type="ORF">Dacsa_0745</name>
</gene>
<accession>K9YRD5</accession>
<dbReference type="KEGG" id="dsl:Dacsa_0745"/>
<dbReference type="HOGENOM" id="CLU_2022916_0_0_3"/>
<feature type="transmembrane region" description="Helical" evidence="1">
    <location>
        <begin position="38"/>
        <end position="60"/>
    </location>
</feature>
<name>K9YRD5_DACS8</name>